<dbReference type="GeneID" id="54489789"/>
<evidence type="ECO:0000259" key="2">
    <source>
        <dbReference type="Pfam" id="PF13449"/>
    </source>
</evidence>
<dbReference type="Pfam" id="PF13449">
    <property type="entry name" value="Phytase-like"/>
    <property type="match status" value="1"/>
</dbReference>
<gene>
    <name evidence="3" type="ORF">EJ05DRAFT_520088</name>
</gene>
<feature type="signal peptide" evidence="1">
    <location>
        <begin position="1"/>
        <end position="20"/>
    </location>
</feature>
<dbReference type="EMBL" id="ML996579">
    <property type="protein sequence ID" value="KAF2754745.1"/>
    <property type="molecule type" value="Genomic_DNA"/>
</dbReference>
<name>A0A6A6VX38_9PEZI</name>
<dbReference type="RefSeq" id="XP_033597196.1">
    <property type="nucleotide sequence ID" value="XM_033748735.1"/>
</dbReference>
<dbReference type="Proteomes" id="UP000799437">
    <property type="component" value="Unassembled WGS sequence"/>
</dbReference>
<keyword evidence="1" id="KW-0732">Signal</keyword>
<organism evidence="3 4">
    <name type="scientific">Pseudovirgaria hyperparasitica</name>
    <dbReference type="NCBI Taxonomy" id="470096"/>
    <lineage>
        <taxon>Eukaryota</taxon>
        <taxon>Fungi</taxon>
        <taxon>Dikarya</taxon>
        <taxon>Ascomycota</taxon>
        <taxon>Pezizomycotina</taxon>
        <taxon>Dothideomycetes</taxon>
        <taxon>Dothideomycetes incertae sedis</taxon>
        <taxon>Acrospermales</taxon>
        <taxon>Acrospermaceae</taxon>
        <taxon>Pseudovirgaria</taxon>
    </lineage>
</organism>
<protein>
    <recommendedName>
        <fullName evidence="2">Phytase-like domain-containing protein</fullName>
    </recommendedName>
</protein>
<dbReference type="PANTHER" id="PTHR37957">
    <property type="entry name" value="BLR7070 PROTEIN"/>
    <property type="match status" value="1"/>
</dbReference>
<dbReference type="OrthoDB" id="425936at2759"/>
<dbReference type="AlphaFoldDB" id="A0A6A6VX38"/>
<feature type="domain" description="Phytase-like" evidence="2">
    <location>
        <begin position="185"/>
        <end position="469"/>
    </location>
</feature>
<sequence>MVNFKGVAAALALGAAVVGASPARRDNATTGNVKDITCNGKAYSYKSLAGYGLIKANAVDKYGDTLGGIGSSIAIEKGSWKKNGDQYEGIVWTLPDRGWNTQGTINYQNRVHKFQIHFTPAQTGSPNLQLTYLDSVLFTGPTGEPTTGLDADPTGSLQYPGFPDLPVATYPGDGYANTTGPGDSRIALDAEGLVLTPSGFWVSDEYGPRIYHFDRSGRMTAAIAPPAAFTPLRNNTASYASDNPPLYDSTRTLTPTDPQSGRANNQGFEGLTLSADGNTLSVLVQSALIQEGGTSKKDGLQARFLQYDVSISPPAYLGENIVSLPQYTNNEGKKRVAAQSEILAISASQYLVLARDGAGRGADYSESLYRHVDVFDISSASNIKGDTYDKTGGAIADKDGNLKKGLKAATYCSFLDFNVNSELAKFGLHNGGAQDDGLLNEKWESLALAPVLGEDKEEYFLFSFSDNDFITTDGHLNFGKYAYADKTDLNNQALVFRVSLPKGTQIYGF</sequence>
<accession>A0A6A6VX38</accession>
<evidence type="ECO:0000313" key="3">
    <source>
        <dbReference type="EMBL" id="KAF2754745.1"/>
    </source>
</evidence>
<evidence type="ECO:0000256" key="1">
    <source>
        <dbReference type="SAM" id="SignalP"/>
    </source>
</evidence>
<dbReference type="InterPro" id="IPR027372">
    <property type="entry name" value="Phytase-like_dom"/>
</dbReference>
<evidence type="ECO:0000313" key="4">
    <source>
        <dbReference type="Proteomes" id="UP000799437"/>
    </source>
</evidence>
<reference evidence="3" key="1">
    <citation type="journal article" date="2020" name="Stud. Mycol.">
        <title>101 Dothideomycetes genomes: a test case for predicting lifestyles and emergence of pathogens.</title>
        <authorList>
            <person name="Haridas S."/>
            <person name="Albert R."/>
            <person name="Binder M."/>
            <person name="Bloem J."/>
            <person name="Labutti K."/>
            <person name="Salamov A."/>
            <person name="Andreopoulos B."/>
            <person name="Baker S."/>
            <person name="Barry K."/>
            <person name="Bills G."/>
            <person name="Bluhm B."/>
            <person name="Cannon C."/>
            <person name="Castanera R."/>
            <person name="Culley D."/>
            <person name="Daum C."/>
            <person name="Ezra D."/>
            <person name="Gonzalez J."/>
            <person name="Henrissat B."/>
            <person name="Kuo A."/>
            <person name="Liang C."/>
            <person name="Lipzen A."/>
            <person name="Lutzoni F."/>
            <person name="Magnuson J."/>
            <person name="Mondo S."/>
            <person name="Nolan M."/>
            <person name="Ohm R."/>
            <person name="Pangilinan J."/>
            <person name="Park H.-J."/>
            <person name="Ramirez L."/>
            <person name="Alfaro M."/>
            <person name="Sun H."/>
            <person name="Tritt A."/>
            <person name="Yoshinaga Y."/>
            <person name="Zwiers L.-H."/>
            <person name="Turgeon B."/>
            <person name="Goodwin S."/>
            <person name="Spatafora J."/>
            <person name="Crous P."/>
            <person name="Grigoriev I."/>
        </authorList>
    </citation>
    <scope>NUCLEOTIDE SEQUENCE</scope>
    <source>
        <strain evidence="3">CBS 121739</strain>
    </source>
</reference>
<keyword evidence="4" id="KW-1185">Reference proteome</keyword>
<feature type="chain" id="PRO_5025354673" description="Phytase-like domain-containing protein" evidence="1">
    <location>
        <begin position="21"/>
        <end position="509"/>
    </location>
</feature>
<dbReference type="PANTHER" id="PTHR37957:SF1">
    <property type="entry name" value="PHYTASE-LIKE DOMAIN-CONTAINING PROTEIN"/>
    <property type="match status" value="1"/>
</dbReference>
<proteinExistence type="predicted"/>